<protein>
    <recommendedName>
        <fullName evidence="1">Integrase catalytic domain-containing protein</fullName>
    </recommendedName>
</protein>
<dbReference type="EMBL" id="JAIZAY010000013">
    <property type="protein sequence ID" value="KAJ8030247.1"/>
    <property type="molecule type" value="Genomic_DNA"/>
</dbReference>
<dbReference type="InterPro" id="IPR036397">
    <property type="entry name" value="RNaseH_sf"/>
</dbReference>
<feature type="domain" description="Integrase catalytic" evidence="1">
    <location>
        <begin position="62"/>
        <end position="230"/>
    </location>
</feature>
<dbReference type="Gene3D" id="3.30.420.10">
    <property type="entry name" value="Ribonuclease H-like superfamily/Ribonuclease H"/>
    <property type="match status" value="1"/>
</dbReference>
<evidence type="ECO:0000313" key="3">
    <source>
        <dbReference type="Proteomes" id="UP001152320"/>
    </source>
</evidence>
<proteinExistence type="predicted"/>
<reference evidence="2" key="1">
    <citation type="submission" date="2021-10" db="EMBL/GenBank/DDBJ databases">
        <title>Tropical sea cucumber genome reveals ecological adaptation and Cuvierian tubules defense mechanism.</title>
        <authorList>
            <person name="Chen T."/>
        </authorList>
    </citation>
    <scope>NUCLEOTIDE SEQUENCE</scope>
    <source>
        <strain evidence="2">Nanhai2018</strain>
        <tissue evidence="2">Muscle</tissue>
    </source>
</reference>
<dbReference type="OrthoDB" id="413361at2759"/>
<name>A0A9Q1BP44_HOLLE</name>
<dbReference type="GO" id="GO:0003676">
    <property type="term" value="F:nucleic acid binding"/>
    <property type="evidence" value="ECO:0007669"/>
    <property type="project" value="InterPro"/>
</dbReference>
<gene>
    <name evidence="2" type="ORF">HOLleu_26606</name>
</gene>
<dbReference type="Proteomes" id="UP001152320">
    <property type="component" value="Chromosome 13"/>
</dbReference>
<evidence type="ECO:0000259" key="1">
    <source>
        <dbReference type="PROSITE" id="PS50994"/>
    </source>
</evidence>
<comment type="caution">
    <text evidence="2">The sequence shown here is derived from an EMBL/GenBank/DDBJ whole genome shotgun (WGS) entry which is preliminary data.</text>
</comment>
<dbReference type="InterPro" id="IPR001584">
    <property type="entry name" value="Integrase_cat-core"/>
</dbReference>
<dbReference type="AlphaFoldDB" id="A0A9Q1BP44"/>
<sequence length="862" mass="99825">MENTYDNFLRKIYYDLAHPAGFGGVKKLYDAVKRDGRYNITRRAIQEWLKRQNTYTLHKSVRKKFPRNRVLVNAIDHQWEMDLADLSSLSRYNKGYKFLLTCIDVLSKFAWVIPLKNKTGRTLLQAVKTILSSGRKPDQIHTDRGTEFVNKLLQNYLKDEGIHFFTTNNETKASVVERFNRTLKSKMWKYFTYRNTLKYVDILPDLVKGYNHSYHRSIKMRPVEVTKDNENRVWRTLYPSITKTTNFKFNVGDKVRISKSKLKFENGHMPNWSEEIFTIVKRKNKPVPVYKLIDWGGEPIEEYQRVGDSHVPLLRVVRIGTMPPTQTSIVKGNWIQYHPLTNITDTGPIQFTVQGSIDDYIDLSQTVLHVRAKIVQAYGDDLENDANVGLANLMLQTLFSEVDVSLNDRLVTPSTNTYPYRAILETLLSYGPDAKESQLTGNLFYKDTAGKMDSCNPSAAADVVNLGLKARSQYTRNSNTVDLIGPIHCDSFFQEKILLGGVELKLKLHRSKNEFCLLSSQAGADFKVRIVEASIFMRHVKVHPQVALGHAKALERGTAKYPNLPKRLVIGCVDSEAFNGSYNRNPFNFHHHNLNFIALHVDGEQLPWKLLRPNFGDNHYIMAYQTLFSGLNTMFSDKGNHIDRYDYGHGYTLYAFDMTPDLANGGHFHLRKNGNVRLEMQFDRALVRTVNVIVYAEYDAIVEIDKTRVFPSDCLPRERFLFPRAFIANTDEADKPGSHWVAVYFEDNGVDFFDSFGRTPEECSPYFEHFLKKHCNNIIRWNQKRLQRFLSTVCGQYCLFFLLNRCRNLSMNTIISKFTEDPTFNDSLVNDFITKRYNLDLTVRDDEYVVLQIARKISDKYY</sequence>
<dbReference type="PANTHER" id="PTHR46585">
    <property type="entry name" value="INTEGRASE CORE DOMAIN CONTAINING PROTEIN"/>
    <property type="match status" value="1"/>
</dbReference>
<accession>A0A9Q1BP44</accession>
<dbReference type="GO" id="GO:0015074">
    <property type="term" value="P:DNA integration"/>
    <property type="evidence" value="ECO:0007669"/>
    <property type="project" value="InterPro"/>
</dbReference>
<organism evidence="2 3">
    <name type="scientific">Holothuria leucospilota</name>
    <name type="common">Black long sea cucumber</name>
    <name type="synonym">Mertensiothuria leucospilota</name>
    <dbReference type="NCBI Taxonomy" id="206669"/>
    <lineage>
        <taxon>Eukaryota</taxon>
        <taxon>Metazoa</taxon>
        <taxon>Echinodermata</taxon>
        <taxon>Eleutherozoa</taxon>
        <taxon>Echinozoa</taxon>
        <taxon>Holothuroidea</taxon>
        <taxon>Aspidochirotacea</taxon>
        <taxon>Aspidochirotida</taxon>
        <taxon>Holothuriidae</taxon>
        <taxon>Holothuria</taxon>
    </lineage>
</organism>
<keyword evidence="3" id="KW-1185">Reference proteome</keyword>
<dbReference type="Gene3D" id="3.40.395.10">
    <property type="entry name" value="Adenoviral Proteinase, Chain A"/>
    <property type="match status" value="1"/>
</dbReference>
<dbReference type="PANTHER" id="PTHR46585:SF1">
    <property type="entry name" value="CHROMO DOMAIN-CONTAINING PROTEIN"/>
    <property type="match status" value="1"/>
</dbReference>
<evidence type="ECO:0000313" key="2">
    <source>
        <dbReference type="EMBL" id="KAJ8030247.1"/>
    </source>
</evidence>
<dbReference type="Pfam" id="PF00665">
    <property type="entry name" value="rve"/>
    <property type="match status" value="1"/>
</dbReference>
<dbReference type="InterPro" id="IPR012337">
    <property type="entry name" value="RNaseH-like_sf"/>
</dbReference>
<dbReference type="SUPFAM" id="SSF53098">
    <property type="entry name" value="Ribonuclease H-like"/>
    <property type="match status" value="1"/>
</dbReference>
<dbReference type="PROSITE" id="PS50994">
    <property type="entry name" value="INTEGRASE"/>
    <property type="match status" value="1"/>
</dbReference>